<dbReference type="GO" id="GO:0071555">
    <property type="term" value="P:cell wall organization"/>
    <property type="evidence" value="ECO:0007669"/>
    <property type="project" value="UniProtKB-KW"/>
</dbReference>
<evidence type="ECO:0000256" key="8">
    <source>
        <dbReference type="ARBA" id="ARBA00022475"/>
    </source>
</evidence>
<evidence type="ECO:0000256" key="19">
    <source>
        <dbReference type="ARBA" id="ARBA00023136"/>
    </source>
</evidence>
<keyword evidence="16" id="KW-0735">Signal-anchor</keyword>
<dbReference type="FunFam" id="1.10.3810.10:FF:000001">
    <property type="entry name" value="Penicillin-binding protein 1A"/>
    <property type="match status" value="1"/>
</dbReference>
<comment type="pathway">
    <text evidence="3">Cell wall biogenesis; peptidoglycan biosynthesis.</text>
</comment>
<dbReference type="GO" id="GO:0008955">
    <property type="term" value="F:peptidoglycan glycosyltransferase activity"/>
    <property type="evidence" value="ECO:0007669"/>
    <property type="project" value="UniProtKB-EC"/>
</dbReference>
<dbReference type="Gene3D" id="1.10.3810.10">
    <property type="entry name" value="Biosynthetic peptidoglycan transglycosylase-like"/>
    <property type="match status" value="1"/>
</dbReference>
<evidence type="ECO:0000256" key="12">
    <source>
        <dbReference type="ARBA" id="ARBA00022679"/>
    </source>
</evidence>
<dbReference type="EC" id="2.4.99.28" evidence="24"/>
<keyword evidence="10" id="KW-0645">Protease</keyword>
<evidence type="ECO:0000256" key="2">
    <source>
        <dbReference type="ARBA" id="ARBA00004401"/>
    </source>
</evidence>
<comment type="similarity">
    <text evidence="4">In the C-terminal section; belongs to the transpeptidase family.</text>
</comment>
<evidence type="ECO:0000256" key="13">
    <source>
        <dbReference type="ARBA" id="ARBA00022692"/>
    </source>
</evidence>
<dbReference type="RefSeq" id="WP_350343448.1">
    <property type="nucleotide sequence ID" value="NZ_CP158367.1"/>
</dbReference>
<evidence type="ECO:0000256" key="16">
    <source>
        <dbReference type="ARBA" id="ARBA00022968"/>
    </source>
</evidence>
<dbReference type="EC" id="3.4.16.4" evidence="6"/>
<reference evidence="28" key="1">
    <citation type="journal article" date="2013" name="Extremophiles">
        <title>Proteinivorax tanatarense gen. nov., sp. nov., an anaerobic, haloalkaliphilic, proteolytic bacterium isolated from a decaying algal bloom, and proposal of Proteinivoraceae fam. nov.</title>
        <authorList>
            <person name="Kevbrin V."/>
            <person name="Boltyanskaya Y."/>
            <person name="Zhilina T."/>
            <person name="Kolganova T."/>
            <person name="Lavrentjeva E."/>
            <person name="Kuznetsov B."/>
        </authorList>
    </citation>
    <scope>NUCLEOTIDE SEQUENCE</scope>
    <source>
        <strain evidence="28">Z-910T</strain>
    </source>
</reference>
<dbReference type="GO" id="GO:0046677">
    <property type="term" value="P:response to antibiotic"/>
    <property type="evidence" value="ECO:0007669"/>
    <property type="project" value="UniProtKB-KW"/>
</dbReference>
<keyword evidence="8" id="KW-1003">Cell membrane</keyword>
<name>A0AAU7VKN2_9FIRM</name>
<evidence type="ECO:0000256" key="23">
    <source>
        <dbReference type="ARBA" id="ARBA00034000"/>
    </source>
</evidence>
<dbReference type="GO" id="GO:0005886">
    <property type="term" value="C:plasma membrane"/>
    <property type="evidence" value="ECO:0007669"/>
    <property type="project" value="UniProtKB-SubCell"/>
</dbReference>
<dbReference type="InterPro" id="IPR036950">
    <property type="entry name" value="PBP_transglycosylase"/>
</dbReference>
<keyword evidence="9" id="KW-0121">Carboxypeptidase</keyword>
<evidence type="ECO:0000256" key="3">
    <source>
        <dbReference type="ARBA" id="ARBA00004752"/>
    </source>
</evidence>
<evidence type="ECO:0000256" key="5">
    <source>
        <dbReference type="ARBA" id="ARBA00007739"/>
    </source>
</evidence>
<comment type="catalytic activity">
    <reaction evidence="25">
        <text>[GlcNAc-(1-&gt;4)-Mur2Ac(oyl-L-Ala-gamma-D-Glu-L-Lys-D-Ala-D-Ala)](n)-di-trans,octa-cis-undecaprenyl diphosphate + beta-D-GlcNAc-(1-&gt;4)-Mur2Ac(oyl-L-Ala-gamma-D-Glu-L-Lys-D-Ala-D-Ala)-di-trans,octa-cis-undecaprenyl diphosphate = [GlcNAc-(1-&gt;4)-Mur2Ac(oyl-L-Ala-gamma-D-Glu-L-Lys-D-Ala-D-Ala)](n+1)-di-trans,octa-cis-undecaprenyl diphosphate + di-trans,octa-cis-undecaprenyl diphosphate + H(+)</text>
        <dbReference type="Rhea" id="RHEA:23708"/>
        <dbReference type="Rhea" id="RHEA-COMP:9602"/>
        <dbReference type="Rhea" id="RHEA-COMP:9603"/>
        <dbReference type="ChEBI" id="CHEBI:15378"/>
        <dbReference type="ChEBI" id="CHEBI:58405"/>
        <dbReference type="ChEBI" id="CHEBI:60033"/>
        <dbReference type="ChEBI" id="CHEBI:78435"/>
        <dbReference type="EC" id="2.4.99.28"/>
    </reaction>
</comment>
<evidence type="ECO:0000313" key="28">
    <source>
        <dbReference type="EMBL" id="XBX74699.1"/>
    </source>
</evidence>
<evidence type="ECO:0000256" key="10">
    <source>
        <dbReference type="ARBA" id="ARBA00022670"/>
    </source>
</evidence>
<evidence type="ECO:0000256" key="7">
    <source>
        <dbReference type="ARBA" id="ARBA00018638"/>
    </source>
</evidence>
<organism evidence="28">
    <name type="scientific">Proteinivorax tanatarense</name>
    <dbReference type="NCBI Taxonomy" id="1260629"/>
    <lineage>
        <taxon>Bacteria</taxon>
        <taxon>Bacillati</taxon>
        <taxon>Bacillota</taxon>
        <taxon>Clostridia</taxon>
        <taxon>Eubacteriales</taxon>
        <taxon>Proteinivoracaceae</taxon>
        <taxon>Proteinivorax</taxon>
    </lineage>
</organism>
<keyword evidence="18" id="KW-1133">Transmembrane helix</keyword>
<dbReference type="GO" id="GO:0008360">
    <property type="term" value="P:regulation of cell shape"/>
    <property type="evidence" value="ECO:0007669"/>
    <property type="project" value="UniProtKB-KW"/>
</dbReference>
<dbReference type="EMBL" id="CP158367">
    <property type="protein sequence ID" value="XBX74699.1"/>
    <property type="molecule type" value="Genomic_DNA"/>
</dbReference>
<comment type="function">
    <text evidence="1">Cell wall formation. Synthesis of cross-linked peptidoglycan from the lipid intermediates. The enzyme has a penicillin-insensitive transglycosylase N-terminal domain (formation of linear glycan strands) and a penicillin-sensitive transpeptidase C-terminal domain (cross-linking of the peptide subunits).</text>
</comment>
<feature type="domain" description="Glycosyl transferase family 51" evidence="27">
    <location>
        <begin position="60"/>
        <end position="235"/>
    </location>
</feature>
<keyword evidence="12" id="KW-0808">Transferase</keyword>
<evidence type="ECO:0000256" key="15">
    <source>
        <dbReference type="ARBA" id="ARBA00022960"/>
    </source>
</evidence>
<reference evidence="28" key="2">
    <citation type="submission" date="2024-06" db="EMBL/GenBank/DDBJ databases">
        <authorList>
            <person name="Petrova K.O."/>
            <person name="Toshchakov S.V."/>
            <person name="Boltjanskaja Y.V."/>
            <person name="Kevbrin V."/>
        </authorList>
    </citation>
    <scope>NUCLEOTIDE SEQUENCE</scope>
    <source>
        <strain evidence="28">Z-910T</strain>
    </source>
</reference>
<protein>
    <recommendedName>
        <fullName evidence="7">Penicillin-binding protein 1A</fullName>
        <ecNumber evidence="24">2.4.99.28</ecNumber>
        <ecNumber evidence="6">3.4.16.4</ecNumber>
    </recommendedName>
</protein>
<sequence length="253" mass="29130">MRIVRYTLLAVLSVVLVMGLVFGYTYASIKVPFSPRYIDWDDPAPIYDTHRKIYMVEDVLIREYKENNINFVSTEDMPPHVVQAFIAIEDNRFYDHPGFDIKGMMRALTVNVRNREIKQGGSTITQQLARNLFLNHEQTAERKMLEIAIAFELERQFEKDEIMEMYLNQIYFGKSNWGVEKASQSYFKGTSVTEVDVEQAAMLAGIIQAPNVYGPAVLANTEVAMDQRQIVLNRMLEKGFITKNELNSIVPEN</sequence>
<evidence type="ECO:0000256" key="24">
    <source>
        <dbReference type="ARBA" id="ARBA00044770"/>
    </source>
</evidence>
<keyword evidence="11" id="KW-0328">Glycosyltransferase</keyword>
<evidence type="ECO:0000256" key="9">
    <source>
        <dbReference type="ARBA" id="ARBA00022645"/>
    </source>
</evidence>
<evidence type="ECO:0000256" key="11">
    <source>
        <dbReference type="ARBA" id="ARBA00022676"/>
    </source>
</evidence>
<comment type="catalytic activity">
    <reaction evidence="23">
        <text>Preferential cleavage: (Ac)2-L-Lys-D-Ala-|-D-Ala. Also transpeptidation of peptidyl-alanyl moieties that are N-acyl substituents of D-alanine.</text>
        <dbReference type="EC" id="3.4.16.4"/>
    </reaction>
</comment>
<evidence type="ECO:0000256" key="20">
    <source>
        <dbReference type="ARBA" id="ARBA00023251"/>
    </source>
</evidence>
<evidence type="ECO:0000256" key="6">
    <source>
        <dbReference type="ARBA" id="ARBA00012448"/>
    </source>
</evidence>
<evidence type="ECO:0000256" key="17">
    <source>
        <dbReference type="ARBA" id="ARBA00022984"/>
    </source>
</evidence>
<evidence type="ECO:0000256" key="18">
    <source>
        <dbReference type="ARBA" id="ARBA00022989"/>
    </source>
</evidence>
<keyword evidence="22" id="KW-0961">Cell wall biogenesis/degradation</keyword>
<dbReference type="PANTHER" id="PTHR32282:SF33">
    <property type="entry name" value="PEPTIDOGLYCAN GLYCOSYLTRANSFERASE"/>
    <property type="match status" value="1"/>
</dbReference>
<dbReference type="GO" id="GO:0009002">
    <property type="term" value="F:serine-type D-Ala-D-Ala carboxypeptidase activity"/>
    <property type="evidence" value="ECO:0007669"/>
    <property type="project" value="UniProtKB-EC"/>
</dbReference>
<evidence type="ECO:0000256" key="4">
    <source>
        <dbReference type="ARBA" id="ARBA00007090"/>
    </source>
</evidence>
<accession>A0AAU7VKN2</accession>
<keyword evidence="17" id="KW-0573">Peptidoglycan synthesis</keyword>
<proteinExistence type="inferred from homology"/>
<keyword evidence="20" id="KW-0046">Antibiotic resistance</keyword>
<dbReference type="InterPro" id="IPR023346">
    <property type="entry name" value="Lysozyme-like_dom_sf"/>
</dbReference>
<dbReference type="InterPro" id="IPR001264">
    <property type="entry name" value="Glyco_trans_51"/>
</dbReference>
<evidence type="ECO:0000256" key="22">
    <source>
        <dbReference type="ARBA" id="ARBA00023316"/>
    </source>
</evidence>
<comment type="subcellular location">
    <subcellularLocation>
        <location evidence="2">Cell membrane</location>
        <topology evidence="2">Single-pass type II membrane protein</topology>
    </subcellularLocation>
</comment>
<dbReference type="AlphaFoldDB" id="A0AAU7VKN2"/>
<keyword evidence="13" id="KW-0812">Transmembrane</keyword>
<keyword evidence="14" id="KW-0378">Hydrolase</keyword>
<keyword evidence="15" id="KW-0133">Cell shape</keyword>
<dbReference type="SUPFAM" id="SSF53955">
    <property type="entry name" value="Lysozyme-like"/>
    <property type="match status" value="1"/>
</dbReference>
<evidence type="ECO:0000259" key="27">
    <source>
        <dbReference type="Pfam" id="PF00912"/>
    </source>
</evidence>
<dbReference type="PANTHER" id="PTHR32282">
    <property type="entry name" value="BINDING PROTEIN TRANSPEPTIDASE, PUTATIVE-RELATED"/>
    <property type="match status" value="1"/>
</dbReference>
<comment type="pathway">
    <text evidence="26">Glycan biosynthesis.</text>
</comment>
<gene>
    <name evidence="28" type="ORF">PRVXT_002757</name>
</gene>
<dbReference type="GO" id="GO:0009252">
    <property type="term" value="P:peptidoglycan biosynthetic process"/>
    <property type="evidence" value="ECO:0007669"/>
    <property type="project" value="UniProtKB-KW"/>
</dbReference>
<evidence type="ECO:0000256" key="26">
    <source>
        <dbReference type="ARBA" id="ARBA00060592"/>
    </source>
</evidence>
<comment type="similarity">
    <text evidence="5">In the N-terminal section; belongs to the glycosyltransferase 51 family.</text>
</comment>
<evidence type="ECO:0000256" key="25">
    <source>
        <dbReference type="ARBA" id="ARBA00049902"/>
    </source>
</evidence>
<evidence type="ECO:0000256" key="1">
    <source>
        <dbReference type="ARBA" id="ARBA00002624"/>
    </source>
</evidence>
<dbReference type="Pfam" id="PF00912">
    <property type="entry name" value="Transgly"/>
    <property type="match status" value="1"/>
</dbReference>
<evidence type="ECO:0000256" key="14">
    <source>
        <dbReference type="ARBA" id="ARBA00022801"/>
    </source>
</evidence>
<keyword evidence="21" id="KW-0511">Multifunctional enzyme</keyword>
<dbReference type="InterPro" id="IPR050396">
    <property type="entry name" value="Glycosyltr_51/Transpeptidase"/>
</dbReference>
<dbReference type="GO" id="GO:0006508">
    <property type="term" value="P:proteolysis"/>
    <property type="evidence" value="ECO:0007669"/>
    <property type="project" value="UniProtKB-KW"/>
</dbReference>
<evidence type="ECO:0000256" key="21">
    <source>
        <dbReference type="ARBA" id="ARBA00023268"/>
    </source>
</evidence>
<keyword evidence="19" id="KW-0472">Membrane</keyword>